<proteinExistence type="predicted"/>
<dbReference type="Pfam" id="PF00144">
    <property type="entry name" value="Beta-lactamase"/>
    <property type="match status" value="1"/>
</dbReference>
<organism evidence="2 3">
    <name type="scientific">Candidatus Magnetoglobus multicellularis str. Araruama</name>
    <dbReference type="NCBI Taxonomy" id="890399"/>
    <lineage>
        <taxon>Bacteria</taxon>
        <taxon>Pseudomonadati</taxon>
        <taxon>Thermodesulfobacteriota</taxon>
        <taxon>Desulfobacteria</taxon>
        <taxon>Desulfobacterales</taxon>
        <taxon>Desulfobacteraceae</taxon>
        <taxon>Candidatus Magnetoglobus</taxon>
    </lineage>
</organism>
<sequence>MNSLIYKTHTVPEDLSSVITIDSSQEVSPQDAGMSIKGVQAIWDSVLDLYRTGIYPGISLCMRRRGKIVLKRAIGHARGNGPDDPKICEKVLLTPDTPVCQFSASKAVTAMIAHLLVERGAINLTDPISYYIPGFGFYGKENTTIYHILSHHGGIPTLPANADPELLFDPEGFVRMLCDKKPDAPGGRRMSYHAITGGFIIGEIVQRVTGMNIREFLRETIQKPLKFKYFNYGMNEDDMPKVAMNYNTGFPVVFPLSVIVKRALGASWNDVVRVSNDPRFLKTIIPAGNLYATADEMCQFFEMMLNDGIIDGVRIFEPLTIRRAIMESDSMKLDTTMMVPMRYSAGMMLGASPIGMYGPFTSRAFGHLGFINIFCWADPERNLSCALLTTGKSLIGPHLLPLSRFLSKTSWYCREGAGANEMTDMWCSYVMPLSKILQSIFLPCR</sequence>
<reference evidence="3" key="1">
    <citation type="submission" date="2012-11" db="EMBL/GenBank/DDBJ databases">
        <authorList>
            <person name="Lucero-Rivera Y.E."/>
            <person name="Tovar-Ramirez D."/>
        </authorList>
    </citation>
    <scope>NUCLEOTIDE SEQUENCE [LARGE SCALE GENOMIC DNA]</scope>
    <source>
        <strain evidence="3">Araruama</strain>
    </source>
</reference>
<dbReference type="EMBL" id="ATBP01000024">
    <property type="protein sequence ID" value="ETR74048.1"/>
    <property type="molecule type" value="Genomic_DNA"/>
</dbReference>
<comment type="caution">
    <text evidence="2">The sequence shown here is derived from an EMBL/GenBank/DDBJ whole genome shotgun (WGS) entry which is preliminary data.</text>
</comment>
<dbReference type="InterPro" id="IPR012338">
    <property type="entry name" value="Beta-lactam/transpept-like"/>
</dbReference>
<evidence type="ECO:0000313" key="3">
    <source>
        <dbReference type="Proteomes" id="UP000189670"/>
    </source>
</evidence>
<dbReference type="Proteomes" id="UP000189670">
    <property type="component" value="Unassembled WGS sequence"/>
</dbReference>
<evidence type="ECO:0000259" key="1">
    <source>
        <dbReference type="Pfam" id="PF00144"/>
    </source>
</evidence>
<dbReference type="SUPFAM" id="SSF56601">
    <property type="entry name" value="beta-lactamase/transpeptidase-like"/>
    <property type="match status" value="1"/>
</dbReference>
<dbReference type="Gene3D" id="3.40.710.10">
    <property type="entry name" value="DD-peptidase/beta-lactamase superfamily"/>
    <property type="match status" value="1"/>
</dbReference>
<protein>
    <submittedName>
        <fullName evidence="2">Beta-lactamase domain-containing protein</fullName>
    </submittedName>
</protein>
<dbReference type="InterPro" id="IPR001466">
    <property type="entry name" value="Beta-lactam-related"/>
</dbReference>
<dbReference type="InterPro" id="IPR052907">
    <property type="entry name" value="Beta-lactamase/esterase"/>
</dbReference>
<dbReference type="PANTHER" id="PTHR43319:SF3">
    <property type="entry name" value="BETA-LACTAMASE-RELATED DOMAIN-CONTAINING PROTEIN"/>
    <property type="match status" value="1"/>
</dbReference>
<accession>A0A1V1PGY2</accession>
<gene>
    <name evidence="2" type="ORF">OMM_00484</name>
</gene>
<evidence type="ECO:0000313" key="2">
    <source>
        <dbReference type="EMBL" id="ETR74048.1"/>
    </source>
</evidence>
<dbReference type="AlphaFoldDB" id="A0A1V1PGY2"/>
<name>A0A1V1PGY2_9BACT</name>
<dbReference type="PANTHER" id="PTHR43319">
    <property type="entry name" value="BETA-LACTAMASE-RELATED"/>
    <property type="match status" value="1"/>
</dbReference>
<feature type="domain" description="Beta-lactamase-related" evidence="1">
    <location>
        <begin position="55"/>
        <end position="393"/>
    </location>
</feature>